<gene>
    <name evidence="8" type="ORF">IE077_000615</name>
</gene>
<evidence type="ECO:0000256" key="2">
    <source>
        <dbReference type="ARBA" id="ARBA00022801"/>
    </source>
</evidence>
<dbReference type="Pfam" id="PF00082">
    <property type="entry name" value="Peptidase_S8"/>
    <property type="match status" value="1"/>
</dbReference>
<dbReference type="EC" id="3.4.21.62" evidence="5"/>
<dbReference type="InterPro" id="IPR036852">
    <property type="entry name" value="Peptidase_S8/S53_dom_sf"/>
</dbReference>
<evidence type="ECO:0000313" key="9">
    <source>
        <dbReference type="Proteomes" id="UP000823046"/>
    </source>
</evidence>
<sequence>MVENERNIFSTQAKSISKDKQTESVVQSSNKDLMGIKETEQIVKATPAKVGFTEPFNSFYVSFREQLQDIGEFAQSELEMQSWTEGTSKTLTDSHVKCRRVIVILADGILLNDSTASNVVNSAMHEFHSIIQPFPEFSSEMIRIISSTDFQSSLVLPSLRCLIVLIPRGLSSLEFISFTMLSPLVQATFPESTVESSYLSVIDQVKSSGLSKLQYFNSDEATNEHMVSTHLKDMSDAIQINPTDRPNPNEACEDVQERSSSNQKLVDYIQIQEEIPSYYQLLRSSANPLIPLEENRFAADDLFTPNDVFFPLQWSVRSENKFSIAAEPAWKLFYDNLNKSVSPAIIAIIDSGCDLSHEDLASNYWENKGEICGNGKDDDENGFIDDCYGWDFVEDLPLKNDPSGHGTASAGILGAKINNSVGISGVCPACKIMCIRAIKAEATGGWINSGRLMQA</sequence>
<accession>A0ABQ7J7J7</accession>
<dbReference type="Proteomes" id="UP000823046">
    <property type="component" value="Unassembled WGS sequence"/>
</dbReference>
<feature type="domain" description="Peptidase S8/S53" evidence="7">
    <location>
        <begin position="345"/>
        <end position="439"/>
    </location>
</feature>
<protein>
    <recommendedName>
        <fullName evidence="5">subtilisin</fullName>
        <ecNumber evidence="5">3.4.21.62</ecNumber>
    </recommendedName>
</protein>
<name>A0ABQ7J7J7_9APIC</name>
<evidence type="ECO:0000256" key="3">
    <source>
        <dbReference type="ARBA" id="ARBA00022825"/>
    </source>
</evidence>
<keyword evidence="3" id="KW-0720">Serine protease</keyword>
<keyword evidence="1" id="KW-0645">Protease</keyword>
<comment type="catalytic activity">
    <reaction evidence="4">
        <text>Hydrolysis of proteins with broad specificity for peptide bonds, and a preference for a large uncharged residue in P1. Hydrolyzes peptide amides.</text>
        <dbReference type="EC" id="3.4.21.62"/>
    </reaction>
</comment>
<dbReference type="InterPro" id="IPR023827">
    <property type="entry name" value="Peptidase_S8_Asp-AS"/>
</dbReference>
<dbReference type="EMBL" id="JADAQX010000553">
    <property type="protein sequence ID" value="KAF8819918.1"/>
    <property type="molecule type" value="Genomic_DNA"/>
</dbReference>
<organism evidence="8 9">
    <name type="scientific">Cardiosporidium cionae</name>
    <dbReference type="NCBI Taxonomy" id="476202"/>
    <lineage>
        <taxon>Eukaryota</taxon>
        <taxon>Sar</taxon>
        <taxon>Alveolata</taxon>
        <taxon>Apicomplexa</taxon>
        <taxon>Aconoidasida</taxon>
        <taxon>Nephromycida</taxon>
        <taxon>Cardiosporidium</taxon>
    </lineage>
</organism>
<dbReference type="PROSITE" id="PS00136">
    <property type="entry name" value="SUBTILASE_ASP"/>
    <property type="match status" value="1"/>
</dbReference>
<reference evidence="8 9" key="1">
    <citation type="journal article" date="2020" name="bioRxiv">
        <title>Metabolic contributions of an alphaproteobacterial endosymbiont in the apicomplexan Cardiosporidium cionae.</title>
        <authorList>
            <person name="Hunter E.S."/>
            <person name="Paight C.J."/>
            <person name="Lane C.E."/>
        </authorList>
    </citation>
    <scope>NUCLEOTIDE SEQUENCE [LARGE SCALE GENOMIC DNA]</scope>
    <source>
        <strain evidence="8">ESH_2018</strain>
    </source>
</reference>
<dbReference type="PANTHER" id="PTHR42884">
    <property type="entry name" value="PROPROTEIN CONVERTASE SUBTILISIN/KEXIN-RELATED"/>
    <property type="match status" value="1"/>
</dbReference>
<comment type="caution">
    <text evidence="6">Lacks conserved residue(s) required for the propagation of feature annotation.</text>
</comment>
<keyword evidence="2" id="KW-0378">Hydrolase</keyword>
<evidence type="ECO:0000256" key="6">
    <source>
        <dbReference type="PROSITE-ProRule" id="PRU01240"/>
    </source>
</evidence>
<dbReference type="SUPFAM" id="SSF52743">
    <property type="entry name" value="Subtilisin-like"/>
    <property type="match status" value="1"/>
</dbReference>
<evidence type="ECO:0000259" key="7">
    <source>
        <dbReference type="Pfam" id="PF00082"/>
    </source>
</evidence>
<dbReference type="Gene3D" id="3.40.50.200">
    <property type="entry name" value="Peptidase S8/S53 domain"/>
    <property type="match status" value="1"/>
</dbReference>
<keyword evidence="9" id="KW-1185">Reference proteome</keyword>
<dbReference type="InterPro" id="IPR000209">
    <property type="entry name" value="Peptidase_S8/S53_dom"/>
</dbReference>
<comment type="caution">
    <text evidence="8">The sequence shown here is derived from an EMBL/GenBank/DDBJ whole genome shotgun (WGS) entry which is preliminary data.</text>
</comment>
<dbReference type="PROSITE" id="PS51892">
    <property type="entry name" value="SUBTILASE"/>
    <property type="match status" value="1"/>
</dbReference>
<evidence type="ECO:0000256" key="5">
    <source>
        <dbReference type="ARBA" id="ARBA00023619"/>
    </source>
</evidence>
<evidence type="ECO:0000313" key="8">
    <source>
        <dbReference type="EMBL" id="KAF8819918.1"/>
    </source>
</evidence>
<dbReference type="PANTHER" id="PTHR42884:SF14">
    <property type="entry name" value="NEUROENDOCRINE CONVERTASE 1"/>
    <property type="match status" value="1"/>
</dbReference>
<evidence type="ECO:0000256" key="4">
    <source>
        <dbReference type="ARBA" id="ARBA00023529"/>
    </source>
</evidence>
<evidence type="ECO:0000256" key="1">
    <source>
        <dbReference type="ARBA" id="ARBA00022670"/>
    </source>
</evidence>
<proteinExistence type="inferred from homology"/>
<comment type="similarity">
    <text evidence="6">Belongs to the peptidase S8 family.</text>
</comment>